<dbReference type="NCBIfam" id="NF006585">
    <property type="entry name" value="PRK09111.1"/>
    <property type="match status" value="1"/>
</dbReference>
<dbReference type="GO" id="GO:0009360">
    <property type="term" value="C:DNA polymerase III complex"/>
    <property type="evidence" value="ECO:0007669"/>
    <property type="project" value="InterPro"/>
</dbReference>
<dbReference type="InterPro" id="IPR008921">
    <property type="entry name" value="DNA_pol3_clamp-load_cplx_C"/>
</dbReference>
<evidence type="ECO:0000256" key="7">
    <source>
        <dbReference type="ARBA" id="ARBA00022833"/>
    </source>
</evidence>
<keyword evidence="5" id="KW-0479">Metal-binding</keyword>
<dbReference type="PANTHER" id="PTHR11669">
    <property type="entry name" value="REPLICATION FACTOR C / DNA POLYMERASE III GAMMA-TAU SUBUNIT"/>
    <property type="match status" value="1"/>
</dbReference>
<proteinExistence type="inferred from homology"/>
<evidence type="ECO:0000256" key="4">
    <source>
        <dbReference type="ARBA" id="ARBA00022705"/>
    </source>
</evidence>
<dbReference type="GO" id="GO:0003677">
    <property type="term" value="F:DNA binding"/>
    <property type="evidence" value="ECO:0007669"/>
    <property type="project" value="InterPro"/>
</dbReference>
<dbReference type="SUPFAM" id="SSF48019">
    <property type="entry name" value="post-AAA+ oligomerization domain-like"/>
    <property type="match status" value="1"/>
</dbReference>
<accession>A0A7X0DL99</accession>
<dbReference type="SMART" id="SM00382">
    <property type="entry name" value="AAA"/>
    <property type="match status" value="1"/>
</dbReference>
<dbReference type="RefSeq" id="WP_184262382.1">
    <property type="nucleotide sequence ID" value="NZ_JACIIX010000003.1"/>
</dbReference>
<keyword evidence="2 11" id="KW-0808">Transferase</keyword>
<dbReference type="InterPro" id="IPR003593">
    <property type="entry name" value="AAA+_ATPase"/>
</dbReference>
<keyword evidence="7" id="KW-0862">Zinc</keyword>
<dbReference type="Pfam" id="PF12169">
    <property type="entry name" value="DNA_pol3_gamma3"/>
    <property type="match status" value="1"/>
</dbReference>
<dbReference type="GO" id="GO:0003887">
    <property type="term" value="F:DNA-directed DNA polymerase activity"/>
    <property type="evidence" value="ECO:0007669"/>
    <property type="project" value="UniProtKB-KW"/>
</dbReference>
<dbReference type="FunFam" id="1.10.8.60:FF:000013">
    <property type="entry name" value="DNA polymerase III subunit gamma/tau"/>
    <property type="match status" value="1"/>
</dbReference>
<evidence type="ECO:0000256" key="9">
    <source>
        <dbReference type="ARBA" id="ARBA00022932"/>
    </source>
</evidence>
<dbReference type="GO" id="GO:0006261">
    <property type="term" value="P:DNA-templated DNA replication"/>
    <property type="evidence" value="ECO:0007669"/>
    <property type="project" value="TreeGrafter"/>
</dbReference>
<dbReference type="EMBL" id="JACIIX010000003">
    <property type="protein sequence ID" value="MBB6209808.1"/>
    <property type="molecule type" value="Genomic_DNA"/>
</dbReference>
<dbReference type="Gene3D" id="3.40.50.300">
    <property type="entry name" value="P-loop containing nucleotide triphosphate hydrolases"/>
    <property type="match status" value="1"/>
</dbReference>
<dbReference type="Gene3D" id="1.20.272.10">
    <property type="match status" value="1"/>
</dbReference>
<dbReference type="Pfam" id="PF12362">
    <property type="entry name" value="DUF3646"/>
    <property type="match status" value="1"/>
</dbReference>
<evidence type="ECO:0000313" key="15">
    <source>
        <dbReference type="Proteomes" id="UP000544872"/>
    </source>
</evidence>
<dbReference type="InterPro" id="IPR022107">
    <property type="entry name" value="DNA_pol_III_gamma/tau_C"/>
</dbReference>
<name>A0A7X0DL99_NOVIT</name>
<gene>
    <name evidence="11" type="primary">dnaX</name>
    <name evidence="14" type="ORF">FHS48_001216</name>
</gene>
<evidence type="ECO:0000256" key="2">
    <source>
        <dbReference type="ARBA" id="ARBA00022679"/>
    </source>
</evidence>
<dbReference type="PANTHER" id="PTHR11669:SF0">
    <property type="entry name" value="PROTEIN STICHEL-LIKE 2"/>
    <property type="match status" value="1"/>
</dbReference>
<comment type="subunit">
    <text evidence="11">DNA polymerase III contains a core (composed of alpha, epsilon and theta chains) that associates with a tau subunit. This core dimerizes to form the POLIII' complex. PolIII' associates with the gamma complex (composed of gamma, delta, delta', psi and chi chains) and with the beta chain to form the complete DNA polymerase III complex.</text>
</comment>
<organism evidence="14 15">
    <name type="scientific">Novispirillum itersonii</name>
    <name type="common">Aquaspirillum itersonii</name>
    <dbReference type="NCBI Taxonomy" id="189"/>
    <lineage>
        <taxon>Bacteria</taxon>
        <taxon>Pseudomonadati</taxon>
        <taxon>Pseudomonadota</taxon>
        <taxon>Alphaproteobacteria</taxon>
        <taxon>Rhodospirillales</taxon>
        <taxon>Novispirillaceae</taxon>
        <taxon>Novispirillum</taxon>
    </lineage>
</organism>
<dbReference type="Pfam" id="PF13177">
    <property type="entry name" value="DNA_pol3_delta2"/>
    <property type="match status" value="1"/>
</dbReference>
<dbReference type="InterPro" id="IPR012763">
    <property type="entry name" value="DNA_pol_III_sug/sutau_N"/>
</dbReference>
<dbReference type="FunFam" id="3.40.50.300:FF:000014">
    <property type="entry name" value="DNA polymerase III subunit gamma/tau"/>
    <property type="match status" value="1"/>
</dbReference>
<evidence type="ECO:0000256" key="6">
    <source>
        <dbReference type="ARBA" id="ARBA00022741"/>
    </source>
</evidence>
<keyword evidence="9 11" id="KW-0239">DNA-directed DNA polymerase</keyword>
<feature type="region of interest" description="Disordered" evidence="12">
    <location>
        <begin position="405"/>
        <end position="513"/>
    </location>
</feature>
<evidence type="ECO:0000259" key="13">
    <source>
        <dbReference type="SMART" id="SM00382"/>
    </source>
</evidence>
<feature type="compositionally biased region" description="Pro residues" evidence="12">
    <location>
        <begin position="459"/>
        <end position="468"/>
    </location>
</feature>
<evidence type="ECO:0000256" key="12">
    <source>
        <dbReference type="SAM" id="MobiDB-lite"/>
    </source>
</evidence>
<dbReference type="InterPro" id="IPR027417">
    <property type="entry name" value="P-loop_NTPase"/>
</dbReference>
<evidence type="ECO:0000313" key="14">
    <source>
        <dbReference type="EMBL" id="MBB6209808.1"/>
    </source>
</evidence>
<evidence type="ECO:0000256" key="5">
    <source>
        <dbReference type="ARBA" id="ARBA00022723"/>
    </source>
</evidence>
<dbReference type="InterPro" id="IPR050238">
    <property type="entry name" value="DNA_Rep/Repair_Clamp_Loader"/>
</dbReference>
<comment type="similarity">
    <text evidence="1 11">Belongs to the DnaX/STICHEL family.</text>
</comment>
<dbReference type="CDD" id="cd00009">
    <property type="entry name" value="AAA"/>
    <property type="match status" value="1"/>
</dbReference>
<feature type="compositionally biased region" description="Low complexity" evidence="12">
    <location>
        <begin position="420"/>
        <end position="439"/>
    </location>
</feature>
<evidence type="ECO:0000256" key="3">
    <source>
        <dbReference type="ARBA" id="ARBA00022695"/>
    </source>
</evidence>
<keyword evidence="4 11" id="KW-0235">DNA replication</keyword>
<dbReference type="FunFam" id="1.20.272.10:FF:000003">
    <property type="entry name" value="DNA polymerase III subunit gamma/tau"/>
    <property type="match status" value="1"/>
</dbReference>
<keyword evidence="8 11" id="KW-0067">ATP-binding</keyword>
<dbReference type="NCBIfam" id="TIGR02397">
    <property type="entry name" value="dnaX_nterm"/>
    <property type="match status" value="1"/>
</dbReference>
<evidence type="ECO:0000256" key="8">
    <source>
        <dbReference type="ARBA" id="ARBA00022840"/>
    </source>
</evidence>
<dbReference type="GO" id="GO:0005524">
    <property type="term" value="F:ATP binding"/>
    <property type="evidence" value="ECO:0007669"/>
    <property type="project" value="UniProtKB-KW"/>
</dbReference>
<reference evidence="14 15" key="1">
    <citation type="submission" date="2020-08" db="EMBL/GenBank/DDBJ databases">
        <title>Genomic Encyclopedia of Type Strains, Phase IV (KMG-IV): sequencing the most valuable type-strain genomes for metagenomic binning, comparative biology and taxonomic classification.</title>
        <authorList>
            <person name="Goeker M."/>
        </authorList>
    </citation>
    <scope>NUCLEOTIDE SEQUENCE [LARGE SCALE GENOMIC DNA]</scope>
    <source>
        <strain evidence="14 15">DSM 11590</strain>
    </source>
</reference>
<evidence type="ECO:0000256" key="11">
    <source>
        <dbReference type="RuleBase" id="RU364063"/>
    </source>
</evidence>
<sequence>MTDQTLSASGATASGTSGPAAYRVLARKYRPSDFTTLIGQDALVRTLSNAMESGRLAQAYVLTGVRGVGKTTTARIIARALNCIGPDGQGGPTIQPCGVCESCRAIAEDRHVDVIEMDAASRTGVNDMREILDGVRYRPTSARYKVYIIDEVHMLSTAAFNALLKTLEEPPEHVKFIFATTEIRKVPVTVLSRCQRFDLRRVGADLLSGHFRRIVEAEGAAVDDAALALLARAADGSVRDGLSLLDQAIAHAGAVGGGGTVTEAQVREMLGLADRGQVFDLFDALMRGEIAAALTVLADQHAAGADPVVVLNDLLDLTHWLTRLKATPQAAEDPMLGEAERVRGRAMAEKLSMAVLTRTWQMLLKAVAEARMAGNPMQATEMALIRLTYAADLPTPAELVAKAPRGVSSSPVPSSPAPPSLAALPSSGPPAALSAPPAGEGVPRSRPTPGPQPQAARSPLPPSGPAMVPPWEEMPSAVPVYDGPPDLPPSMAGGLPHPSGGAAPGGGTPPPPTFDKLVALFKTRREAVLSVHLERDVHLVQYAPGRLEYRPTPQAPADLATRVSKCLTAWTGLRWAVMTSTAAGDPTLFEQTMTGAKAHPLIQAALRAFPSASIGTIRDLEPSDDLAGSAGPFVPVMMPDADETAEFGGDFD</sequence>
<comment type="catalytic activity">
    <reaction evidence="10 11">
        <text>DNA(n) + a 2'-deoxyribonucleoside 5'-triphosphate = DNA(n+1) + diphosphate</text>
        <dbReference type="Rhea" id="RHEA:22508"/>
        <dbReference type="Rhea" id="RHEA-COMP:17339"/>
        <dbReference type="Rhea" id="RHEA-COMP:17340"/>
        <dbReference type="ChEBI" id="CHEBI:33019"/>
        <dbReference type="ChEBI" id="CHEBI:61560"/>
        <dbReference type="ChEBI" id="CHEBI:173112"/>
        <dbReference type="EC" id="2.7.7.7"/>
    </reaction>
</comment>
<dbReference type="AlphaFoldDB" id="A0A7X0DL99"/>
<keyword evidence="6 11" id="KW-0547">Nucleotide-binding</keyword>
<dbReference type="InterPro" id="IPR045085">
    <property type="entry name" value="HLD_clamp_pol_III_gamma_tau"/>
</dbReference>
<dbReference type="InterPro" id="IPR022754">
    <property type="entry name" value="DNA_pol_III_gamma-3"/>
</dbReference>
<protein>
    <recommendedName>
        <fullName evidence="11">DNA polymerase III subunit gamma/tau</fullName>
        <ecNumber evidence="11">2.7.7.7</ecNumber>
    </recommendedName>
</protein>
<dbReference type="Gene3D" id="1.10.8.60">
    <property type="match status" value="1"/>
</dbReference>
<dbReference type="EC" id="2.7.7.7" evidence="11"/>
<comment type="caution">
    <text evidence="14">The sequence shown here is derived from an EMBL/GenBank/DDBJ whole genome shotgun (WGS) entry which is preliminary data.</text>
</comment>
<keyword evidence="15" id="KW-1185">Reference proteome</keyword>
<evidence type="ECO:0000256" key="10">
    <source>
        <dbReference type="ARBA" id="ARBA00049244"/>
    </source>
</evidence>
<dbReference type="Proteomes" id="UP000544872">
    <property type="component" value="Unassembled WGS sequence"/>
</dbReference>
<evidence type="ECO:0000256" key="1">
    <source>
        <dbReference type="ARBA" id="ARBA00006360"/>
    </source>
</evidence>
<feature type="compositionally biased region" description="Low complexity" evidence="12">
    <location>
        <begin position="492"/>
        <end position="501"/>
    </location>
</feature>
<feature type="domain" description="AAA+ ATPase" evidence="13">
    <location>
        <begin position="56"/>
        <end position="203"/>
    </location>
</feature>
<comment type="function">
    <text evidence="11">DNA polymerase III is a complex, multichain enzyme responsible for most of the replicative synthesis in bacteria. This DNA polymerase also exhibits 3' to 5' exonuclease activity.</text>
</comment>
<dbReference type="GO" id="GO:0046872">
    <property type="term" value="F:metal ion binding"/>
    <property type="evidence" value="ECO:0007669"/>
    <property type="project" value="UniProtKB-KW"/>
</dbReference>
<dbReference type="SUPFAM" id="SSF52540">
    <property type="entry name" value="P-loop containing nucleoside triphosphate hydrolases"/>
    <property type="match status" value="1"/>
</dbReference>
<dbReference type="Pfam" id="PF22608">
    <property type="entry name" value="DNAX_ATPase_lid"/>
    <property type="match status" value="1"/>
</dbReference>
<keyword evidence="3 11" id="KW-0548">Nucleotidyltransferase</keyword>